<dbReference type="Proteomes" id="UP000828941">
    <property type="component" value="Chromosome 9"/>
</dbReference>
<keyword evidence="2" id="KW-1185">Reference proteome</keyword>
<evidence type="ECO:0000313" key="1">
    <source>
        <dbReference type="EMBL" id="KAI4324311.1"/>
    </source>
</evidence>
<comment type="caution">
    <text evidence="1">The sequence shown here is derived from an EMBL/GenBank/DDBJ whole genome shotgun (WGS) entry which is preliminary data.</text>
</comment>
<name>A0ACB9ML41_BAUVA</name>
<evidence type="ECO:0000313" key="2">
    <source>
        <dbReference type="Proteomes" id="UP000828941"/>
    </source>
</evidence>
<dbReference type="EMBL" id="CM039434">
    <property type="protein sequence ID" value="KAI4324311.1"/>
    <property type="molecule type" value="Genomic_DNA"/>
</dbReference>
<reference evidence="1 2" key="1">
    <citation type="journal article" date="2022" name="DNA Res.">
        <title>Chromosomal-level genome assembly of the orchid tree Bauhinia variegata (Leguminosae; Cercidoideae) supports the allotetraploid origin hypothesis of Bauhinia.</title>
        <authorList>
            <person name="Zhong Y."/>
            <person name="Chen Y."/>
            <person name="Zheng D."/>
            <person name="Pang J."/>
            <person name="Liu Y."/>
            <person name="Luo S."/>
            <person name="Meng S."/>
            <person name="Qian L."/>
            <person name="Wei D."/>
            <person name="Dai S."/>
            <person name="Zhou R."/>
        </authorList>
    </citation>
    <scope>NUCLEOTIDE SEQUENCE [LARGE SCALE GENOMIC DNA]</scope>
    <source>
        <strain evidence="1">BV-YZ2020</strain>
    </source>
</reference>
<protein>
    <submittedName>
        <fullName evidence="1">Uncharacterized protein</fullName>
    </submittedName>
</protein>
<organism evidence="1 2">
    <name type="scientific">Bauhinia variegata</name>
    <name type="common">Purple orchid tree</name>
    <name type="synonym">Phanera variegata</name>
    <dbReference type="NCBI Taxonomy" id="167791"/>
    <lineage>
        <taxon>Eukaryota</taxon>
        <taxon>Viridiplantae</taxon>
        <taxon>Streptophyta</taxon>
        <taxon>Embryophyta</taxon>
        <taxon>Tracheophyta</taxon>
        <taxon>Spermatophyta</taxon>
        <taxon>Magnoliopsida</taxon>
        <taxon>eudicotyledons</taxon>
        <taxon>Gunneridae</taxon>
        <taxon>Pentapetalae</taxon>
        <taxon>rosids</taxon>
        <taxon>fabids</taxon>
        <taxon>Fabales</taxon>
        <taxon>Fabaceae</taxon>
        <taxon>Cercidoideae</taxon>
        <taxon>Cercideae</taxon>
        <taxon>Bauhiniinae</taxon>
        <taxon>Bauhinia</taxon>
    </lineage>
</organism>
<accession>A0ACB9ML41</accession>
<sequence>MPLQTEKLIFESVLQNNGGKIPTRGLISIVSNRSNGKPDEKEKWCLKSCDKKPSNKLSKRKKFIDKARTCKFVTFMCFRRFRVPHLKNPCFNTEGIHRVRMMMDHQSDQAFHSDESDLDMQVQVSDKKEEIEDLLPDNLELCGVEDEKFVEQPVGNISANEEGLEPYVDMEFSSRDEAREFYIAYGRRIGFTVRIHHNRRSRVNNQVIGQDFVCSKEGFRAKKYVYRKDRVLPPPPVTREGCQAMIRLALRDGGKWVVTKFVKEHSHKLMSPSKVPWRGSGKHLVSEDEKDKRIRELSLELYNERQKCKRRCAAYEEQLNMILNDLEKHTEHISKKVADIVQSMREIEEEKSDSDCG</sequence>
<gene>
    <name evidence="1" type="ORF">L6164_023862</name>
</gene>
<proteinExistence type="predicted"/>